<protein>
    <recommendedName>
        <fullName evidence="3">Mu-like prophage protein gp46</fullName>
    </recommendedName>
</protein>
<dbReference type="Pfam" id="PF07409">
    <property type="entry name" value="GP46"/>
    <property type="match status" value="1"/>
</dbReference>
<sequence length="178" mass="19045">MQLTLTPLADEGVTVLPPDIVWNGVVGDFALATTPEDGAAGGLVAANPLRTAVLLLLFTDARVEAAELRFEHRGDRRGWPGDGFDVDTAAGEAPLGSKLWLFRRHELTDLTAREVAAEAERALQPLVKQGAAARVTVAATADKVAGRINLSVGVYGRDGRSVYADQFDLLWKRADGRL</sequence>
<evidence type="ECO:0008006" key="3">
    <source>
        <dbReference type="Google" id="ProtNLM"/>
    </source>
</evidence>
<proteinExistence type="predicted"/>
<gene>
    <name evidence="1" type="ORF">OPKNFCMD_3829</name>
</gene>
<evidence type="ECO:0000313" key="2">
    <source>
        <dbReference type="Proteomes" id="UP001055167"/>
    </source>
</evidence>
<dbReference type="Proteomes" id="UP001055167">
    <property type="component" value="Unassembled WGS sequence"/>
</dbReference>
<accession>A0ABQ4R0K5</accession>
<dbReference type="RefSeq" id="WP_128562129.1">
    <property type="nucleotide sequence ID" value="NZ_BPQH01000012.1"/>
</dbReference>
<reference evidence="1" key="1">
    <citation type="journal article" date="2021" name="Front. Microbiol.">
        <title>Comprehensive Comparative Genomics and Phenotyping of Methylobacterium Species.</title>
        <authorList>
            <person name="Alessa O."/>
            <person name="Ogura Y."/>
            <person name="Fujitani Y."/>
            <person name="Takami H."/>
            <person name="Hayashi T."/>
            <person name="Sahin N."/>
            <person name="Tani A."/>
        </authorList>
    </citation>
    <scope>NUCLEOTIDE SEQUENCE</scope>
    <source>
        <strain evidence="1">KCTC 52305</strain>
    </source>
</reference>
<comment type="caution">
    <text evidence="1">The sequence shown here is derived from an EMBL/GenBank/DDBJ whole genome shotgun (WGS) entry which is preliminary data.</text>
</comment>
<evidence type="ECO:0000313" key="1">
    <source>
        <dbReference type="EMBL" id="GJD51078.1"/>
    </source>
</evidence>
<name>A0ABQ4R0K5_9HYPH</name>
<dbReference type="InterPro" id="IPR010877">
    <property type="entry name" value="Phage_Mu_Gp46"/>
</dbReference>
<organism evidence="1 2">
    <name type="scientific">Methylobacterium crusticola</name>
    <dbReference type="NCBI Taxonomy" id="1697972"/>
    <lineage>
        <taxon>Bacteria</taxon>
        <taxon>Pseudomonadati</taxon>
        <taxon>Pseudomonadota</taxon>
        <taxon>Alphaproteobacteria</taxon>
        <taxon>Hyphomicrobiales</taxon>
        <taxon>Methylobacteriaceae</taxon>
        <taxon>Methylobacterium</taxon>
    </lineage>
</organism>
<dbReference type="EMBL" id="BPQH01000012">
    <property type="protein sequence ID" value="GJD51078.1"/>
    <property type="molecule type" value="Genomic_DNA"/>
</dbReference>
<keyword evidence="2" id="KW-1185">Reference proteome</keyword>
<reference evidence="1" key="2">
    <citation type="submission" date="2021-08" db="EMBL/GenBank/DDBJ databases">
        <authorList>
            <person name="Tani A."/>
            <person name="Ola A."/>
            <person name="Ogura Y."/>
            <person name="Katsura K."/>
            <person name="Hayashi T."/>
        </authorList>
    </citation>
    <scope>NUCLEOTIDE SEQUENCE</scope>
    <source>
        <strain evidence="1">KCTC 52305</strain>
    </source>
</reference>